<protein>
    <submittedName>
        <fullName evidence="1">Uncharacterized protein</fullName>
    </submittedName>
</protein>
<sequence length="313" mass="35372">MNTLTEWEARQKDSGSSSSATLLSADTRSFSKPVGKTLVPKNYKLSSTREIYTMVALEKVLETNPTPLLHFASYRDFSGENISFLNCVRHWKASWQPRQGERRSVPLNSEYQTLRRQYATAVEIYSSYVSPQYSEFPVNLSSTHLKELNRIFSDAAAKVNCAVEHHPATPFESVTPGMHSNSSYTKGDLEPGYGHELKSFSVTSAPCDDKNFEENNGNFSRHGDTESYVSARQSTHGKMEVRLPSDFPIPESFDPTVFDRAEASIKYLVLTSTWPKFIAAGHPNMPAKKGPLEITKEFLQQRLKRRSNMERLV</sequence>
<name>A0ACC3AD18_9EURO</name>
<gene>
    <name evidence="1" type="ORF">H2198_003047</name>
</gene>
<evidence type="ECO:0000313" key="2">
    <source>
        <dbReference type="Proteomes" id="UP001172386"/>
    </source>
</evidence>
<organism evidence="1 2">
    <name type="scientific">Neophaeococcomyces mojaviensis</name>
    <dbReference type="NCBI Taxonomy" id="3383035"/>
    <lineage>
        <taxon>Eukaryota</taxon>
        <taxon>Fungi</taxon>
        <taxon>Dikarya</taxon>
        <taxon>Ascomycota</taxon>
        <taxon>Pezizomycotina</taxon>
        <taxon>Eurotiomycetes</taxon>
        <taxon>Chaetothyriomycetidae</taxon>
        <taxon>Chaetothyriales</taxon>
        <taxon>Chaetothyriales incertae sedis</taxon>
        <taxon>Neophaeococcomyces</taxon>
    </lineage>
</organism>
<keyword evidence="2" id="KW-1185">Reference proteome</keyword>
<proteinExistence type="predicted"/>
<reference evidence="1" key="1">
    <citation type="submission" date="2022-10" db="EMBL/GenBank/DDBJ databases">
        <title>Culturing micro-colonial fungi from biological soil crusts in the Mojave desert and describing Neophaeococcomyces mojavensis, and introducing the new genera and species Taxawa tesnikishii.</title>
        <authorList>
            <person name="Kurbessoian T."/>
            <person name="Stajich J.E."/>
        </authorList>
    </citation>
    <scope>NUCLEOTIDE SEQUENCE</scope>
    <source>
        <strain evidence="1">JES_112</strain>
    </source>
</reference>
<dbReference type="Proteomes" id="UP001172386">
    <property type="component" value="Unassembled WGS sequence"/>
</dbReference>
<dbReference type="EMBL" id="JAPDRQ010000038">
    <property type="protein sequence ID" value="KAJ9659633.1"/>
    <property type="molecule type" value="Genomic_DNA"/>
</dbReference>
<evidence type="ECO:0000313" key="1">
    <source>
        <dbReference type="EMBL" id="KAJ9659633.1"/>
    </source>
</evidence>
<comment type="caution">
    <text evidence="1">The sequence shown here is derived from an EMBL/GenBank/DDBJ whole genome shotgun (WGS) entry which is preliminary data.</text>
</comment>
<accession>A0ACC3AD18</accession>